<organism evidence="9 10">
    <name type="scientific">Durusdinium trenchii</name>
    <dbReference type="NCBI Taxonomy" id="1381693"/>
    <lineage>
        <taxon>Eukaryota</taxon>
        <taxon>Sar</taxon>
        <taxon>Alveolata</taxon>
        <taxon>Dinophyceae</taxon>
        <taxon>Suessiales</taxon>
        <taxon>Symbiodiniaceae</taxon>
        <taxon>Durusdinium</taxon>
    </lineage>
</organism>
<dbReference type="InterPro" id="IPR002110">
    <property type="entry name" value="Ankyrin_rpt"/>
</dbReference>
<evidence type="ECO:0000256" key="5">
    <source>
        <dbReference type="ARBA" id="ARBA00023065"/>
    </source>
</evidence>
<reference evidence="9 10" key="1">
    <citation type="submission" date="2024-02" db="EMBL/GenBank/DDBJ databases">
        <authorList>
            <person name="Chen Y."/>
            <person name="Shah S."/>
            <person name="Dougan E. K."/>
            <person name="Thang M."/>
            <person name="Chan C."/>
        </authorList>
    </citation>
    <scope>NUCLEOTIDE SEQUENCE [LARGE SCALE GENOMIC DNA]</scope>
</reference>
<dbReference type="PANTHER" id="PTHR47143">
    <property type="entry name" value="TRANSIENT RECEPTOR POTENTIAL CATION CHANNEL PROTEIN PAINLESS"/>
    <property type="match status" value="1"/>
</dbReference>
<feature type="repeat" description="ANK" evidence="8">
    <location>
        <begin position="61"/>
        <end position="93"/>
    </location>
</feature>
<proteinExistence type="predicted"/>
<gene>
    <name evidence="9" type="ORF">CCMP2556_LOCUS30310</name>
</gene>
<feature type="repeat" description="ANK" evidence="8">
    <location>
        <begin position="128"/>
        <end position="149"/>
    </location>
</feature>
<keyword evidence="3" id="KW-0677">Repeat</keyword>
<dbReference type="PROSITE" id="PS50088">
    <property type="entry name" value="ANK_REPEAT"/>
    <property type="match status" value="3"/>
</dbReference>
<accession>A0ABP0NCX7</accession>
<evidence type="ECO:0000256" key="6">
    <source>
        <dbReference type="ARBA" id="ARBA00023180"/>
    </source>
</evidence>
<dbReference type="SMART" id="SM00248">
    <property type="entry name" value="ANK"/>
    <property type="match status" value="3"/>
</dbReference>
<comment type="caution">
    <text evidence="9">The sequence shown here is derived from an EMBL/GenBank/DDBJ whole genome shotgun (WGS) entry which is preliminary data.</text>
</comment>
<feature type="repeat" description="ANK" evidence="8">
    <location>
        <begin position="94"/>
        <end position="116"/>
    </location>
</feature>
<keyword evidence="1" id="KW-0813">Transport</keyword>
<keyword evidence="2" id="KW-0716">Sensory transduction</keyword>
<dbReference type="PANTHER" id="PTHR47143:SF1">
    <property type="entry name" value="ION_TRANS DOMAIN-CONTAINING PROTEIN"/>
    <property type="match status" value="1"/>
</dbReference>
<dbReference type="Gene3D" id="1.25.40.20">
    <property type="entry name" value="Ankyrin repeat-containing domain"/>
    <property type="match status" value="1"/>
</dbReference>
<evidence type="ECO:0000256" key="1">
    <source>
        <dbReference type="ARBA" id="ARBA00022448"/>
    </source>
</evidence>
<evidence type="ECO:0000256" key="8">
    <source>
        <dbReference type="PROSITE-ProRule" id="PRU00023"/>
    </source>
</evidence>
<keyword evidence="7" id="KW-0407">Ion channel</keyword>
<dbReference type="Proteomes" id="UP001642484">
    <property type="component" value="Unassembled WGS sequence"/>
</dbReference>
<dbReference type="SUPFAM" id="SSF48403">
    <property type="entry name" value="Ankyrin repeat"/>
    <property type="match status" value="1"/>
</dbReference>
<evidence type="ECO:0000313" key="10">
    <source>
        <dbReference type="Proteomes" id="UP001642484"/>
    </source>
</evidence>
<dbReference type="PROSITE" id="PS50297">
    <property type="entry name" value="ANK_REP_REGION"/>
    <property type="match status" value="2"/>
</dbReference>
<keyword evidence="6" id="KW-0325">Glycoprotein</keyword>
<dbReference type="InterPro" id="IPR052076">
    <property type="entry name" value="TRP_cation_channel"/>
</dbReference>
<evidence type="ECO:0000256" key="2">
    <source>
        <dbReference type="ARBA" id="ARBA00022606"/>
    </source>
</evidence>
<name>A0ABP0NCX7_9DINO</name>
<keyword evidence="10" id="KW-1185">Reference proteome</keyword>
<dbReference type="InterPro" id="IPR036770">
    <property type="entry name" value="Ankyrin_rpt-contain_sf"/>
</dbReference>
<protein>
    <submittedName>
        <fullName evidence="9">Uncharacterized protein</fullName>
    </submittedName>
</protein>
<evidence type="ECO:0000256" key="4">
    <source>
        <dbReference type="ARBA" id="ARBA00023043"/>
    </source>
</evidence>
<keyword evidence="4 8" id="KW-0040">ANK repeat</keyword>
<dbReference type="EMBL" id="CAXAMN010021629">
    <property type="protein sequence ID" value="CAK9061650.1"/>
    <property type="molecule type" value="Genomic_DNA"/>
</dbReference>
<evidence type="ECO:0000313" key="9">
    <source>
        <dbReference type="EMBL" id="CAK9061650.1"/>
    </source>
</evidence>
<dbReference type="Pfam" id="PF12796">
    <property type="entry name" value="Ank_2"/>
    <property type="match status" value="1"/>
</dbReference>
<sequence>MLTRLQLQWVLAAHWKVVRPAFPSNLAQRHPNLPGACEGSSRGSLALVCDNEARRKSDVQVASTTLHDAAWEGNINMVRIFLSKGHSPDLPDEEGSTPLHLASEEGHMQVVKCLLEGKATCADAADSDGNTPLLLAAKEGRDEVVEYFLTQATLQRSCMVERGRLYAVYVMSLARSYNMHCAVLHDVESLVQRGQGGSGYTTCIRNHRVPFCVPGPVPSLLIVHHTLQP</sequence>
<keyword evidence="5" id="KW-0406">Ion transport</keyword>
<evidence type="ECO:0000256" key="7">
    <source>
        <dbReference type="ARBA" id="ARBA00023303"/>
    </source>
</evidence>
<evidence type="ECO:0000256" key="3">
    <source>
        <dbReference type="ARBA" id="ARBA00022737"/>
    </source>
</evidence>